<accession>A0A5K1U5I9</accession>
<dbReference type="Pfam" id="PF00566">
    <property type="entry name" value="RabGAP-TBC"/>
    <property type="match status" value="1"/>
</dbReference>
<dbReference type="GO" id="GO:0006886">
    <property type="term" value="P:intracellular protein transport"/>
    <property type="evidence" value="ECO:0007669"/>
    <property type="project" value="TreeGrafter"/>
</dbReference>
<dbReference type="PANTHER" id="PTHR22957">
    <property type="entry name" value="TBC1 DOMAIN FAMILY MEMBER GTPASE-ACTIVATING PROTEIN"/>
    <property type="match status" value="1"/>
</dbReference>
<dbReference type="VEuPathDB" id="AmoebaDB:EHI5A_036860"/>
<proteinExistence type="predicted"/>
<reference evidence="2 3" key="1">
    <citation type="submission" date="2016-05" db="EMBL/GenBank/DDBJ databases">
        <title>First whole genome sequencing of Entamoeba histolytica HM1:IMSS-clone-6.</title>
        <authorList>
            <person name="Mukherjee Avik.K."/>
            <person name="Izumyama S."/>
            <person name="Nakada-Tsukui K."/>
            <person name="Nozaki T."/>
        </authorList>
    </citation>
    <scope>NUCLEOTIDE SEQUENCE [LARGE SCALE GENOMIC DNA]</scope>
    <source>
        <strain evidence="2 3">HM1:IMSS clone 6</strain>
    </source>
</reference>
<dbReference type="VEuPathDB" id="AmoebaDB:EHI8A_156950"/>
<dbReference type="EMBL" id="BDEQ01000001">
    <property type="protein sequence ID" value="GAT93902.1"/>
    <property type="molecule type" value="Genomic_DNA"/>
</dbReference>
<name>A0A5K1U5I9_ENTHI</name>
<evidence type="ECO:0000313" key="2">
    <source>
        <dbReference type="EMBL" id="GAT93902.1"/>
    </source>
</evidence>
<evidence type="ECO:0000259" key="1">
    <source>
        <dbReference type="PROSITE" id="PS50086"/>
    </source>
</evidence>
<dbReference type="Gene3D" id="1.10.8.270">
    <property type="entry name" value="putative rabgap domain of human tbc1 domain family member 14 like domains"/>
    <property type="match status" value="1"/>
</dbReference>
<feature type="domain" description="Rab-GAP TBC" evidence="1">
    <location>
        <begin position="240"/>
        <end position="434"/>
    </location>
</feature>
<protein>
    <submittedName>
        <fullName evidence="2">Rab GTPase activating protein putative</fullName>
    </submittedName>
</protein>
<dbReference type="VEuPathDB" id="AmoebaDB:EHI7A_140320"/>
<gene>
    <name evidence="2" type="ORF">CL6EHI_094140</name>
</gene>
<dbReference type="GO" id="GO:0005096">
    <property type="term" value="F:GTPase activator activity"/>
    <property type="evidence" value="ECO:0007669"/>
    <property type="project" value="TreeGrafter"/>
</dbReference>
<dbReference type="SUPFAM" id="SSF47923">
    <property type="entry name" value="Ypt/Rab-GAP domain of gyp1p"/>
    <property type="match status" value="2"/>
</dbReference>
<dbReference type="VEuPathDB" id="AmoebaDB:KM1_233110"/>
<dbReference type="VEuPathDB" id="AmoebaDB:EHI_094140"/>
<evidence type="ECO:0000313" key="3">
    <source>
        <dbReference type="Proteomes" id="UP000078387"/>
    </source>
</evidence>
<dbReference type="AlphaFoldDB" id="A0A5K1U5I9"/>
<dbReference type="PROSITE" id="PS50086">
    <property type="entry name" value="TBC_RABGAP"/>
    <property type="match status" value="1"/>
</dbReference>
<organism evidence="2 3">
    <name type="scientific">Entamoeba histolytica</name>
    <dbReference type="NCBI Taxonomy" id="5759"/>
    <lineage>
        <taxon>Eukaryota</taxon>
        <taxon>Amoebozoa</taxon>
        <taxon>Evosea</taxon>
        <taxon>Archamoebae</taxon>
        <taxon>Mastigamoebida</taxon>
        <taxon>Entamoebidae</taxon>
        <taxon>Entamoeba</taxon>
    </lineage>
</organism>
<comment type="caution">
    <text evidence="2">The sequence shown here is derived from an EMBL/GenBank/DDBJ whole genome shotgun (WGS) entry which is preliminary data.</text>
</comment>
<dbReference type="OMA" id="ENKFDDH"/>
<dbReference type="PANTHER" id="PTHR22957:SF27">
    <property type="entry name" value="TBC1 DOMAIN FAMILY MEMBER 13"/>
    <property type="match status" value="1"/>
</dbReference>
<dbReference type="Proteomes" id="UP000078387">
    <property type="component" value="Unassembled WGS sequence"/>
</dbReference>
<dbReference type="SMART" id="SM00164">
    <property type="entry name" value="TBC"/>
    <property type="match status" value="1"/>
</dbReference>
<dbReference type="InterPro" id="IPR000195">
    <property type="entry name" value="Rab-GAP-TBC_dom"/>
</dbReference>
<sequence length="504" mass="59416">MTEKLLTTPRTRNTIQIPPQTETNNKTYRSSKSVIQNYIICSPRQTDKIIHMDNITYLSKPPQQGVLLILTIEGHTFIKFQPYLNQNVLSGISPSQTPKLEEENEEDKENEIYFCIEDTPTYKISHETNEIQITFIPGRTIPVDIKPIKFKKGTFPKFCEFLKQLGIHFCNGNISIDKRRLPRMIDIPKYLNELSNQEQKDKRINWCKQIQFDCIQKINKNYQWNNENESIIRKGLFYKGVDNDCRCSLWSKCLGNSIDKNIFEKIKLQVNNLVDIQIQHCKILREEIEQILKDVKRTTVNKSVLEYWNCPIEKIKTCIELLMKCWIIYDLDKGYQQGMSDILVGIMECSIDDYELFSIFVQLIELMSSIFNSKIPFDCIIGPIVKTLDLELEEYFNMKKIGYSFMYKWLILLFRRDFVSEKCIRLWDAIIAYPKNKFHYFIAVSMLLEHRDIILSNRLDLDDISIFFLQLENKFNDHLLIDADIALSTFKQKASKEDQDLVFA</sequence>
<dbReference type="Gene3D" id="1.10.472.80">
    <property type="entry name" value="Ypt/Rab-GAP domain of gyp1p, domain 3"/>
    <property type="match status" value="1"/>
</dbReference>
<dbReference type="InterPro" id="IPR035969">
    <property type="entry name" value="Rab-GAP_TBC_sf"/>
</dbReference>